<dbReference type="AlphaFoldDB" id="A0A5J4TNE5"/>
<accession>A0A5J4TNE5</accession>
<name>A0A5J4TNE5_9EUKA</name>
<dbReference type="EMBL" id="SNRW01027494">
    <property type="protein sequence ID" value="KAA6360056.1"/>
    <property type="molecule type" value="Genomic_DNA"/>
</dbReference>
<evidence type="ECO:0000313" key="3">
    <source>
        <dbReference type="Proteomes" id="UP000324800"/>
    </source>
</evidence>
<sequence length="166" mass="19802">MGNACSAEEMAHQHPEYQQYIEEYTRVKAQNEQLIEEGGNLRERIRQNSAKHTQIVERQREEFDKSQQLLSQAVNSLQLARGQMDEVAEQNKFHFEEAQTLKIQNRKLREEADRIRCELDIEKQDRSEEHVQRNRAVQLVEELTSELQRKKQDLEQLRSELDDVRE</sequence>
<reference evidence="2 3" key="1">
    <citation type="submission" date="2019-03" db="EMBL/GenBank/DDBJ databases">
        <title>Single cell metagenomics reveals metabolic interactions within the superorganism composed of flagellate Streblomastix strix and complex community of Bacteroidetes bacteria on its surface.</title>
        <authorList>
            <person name="Treitli S.C."/>
            <person name="Kolisko M."/>
            <person name="Husnik F."/>
            <person name="Keeling P."/>
            <person name="Hampl V."/>
        </authorList>
    </citation>
    <scope>NUCLEOTIDE SEQUENCE [LARGE SCALE GENOMIC DNA]</scope>
    <source>
        <strain evidence="2">ST1C</strain>
    </source>
</reference>
<evidence type="ECO:0000313" key="2">
    <source>
        <dbReference type="EMBL" id="KAA6360056.1"/>
    </source>
</evidence>
<comment type="caution">
    <text evidence="2">The sequence shown here is derived from an EMBL/GenBank/DDBJ whole genome shotgun (WGS) entry which is preliminary data.</text>
</comment>
<proteinExistence type="predicted"/>
<keyword evidence="1" id="KW-0175">Coiled coil</keyword>
<gene>
    <name evidence="2" type="ORF">EZS28_044418</name>
</gene>
<protein>
    <submittedName>
        <fullName evidence="2">Uncharacterized protein</fullName>
    </submittedName>
</protein>
<feature type="coiled-coil region" evidence="1">
    <location>
        <begin position="91"/>
        <end position="164"/>
    </location>
</feature>
<dbReference type="Proteomes" id="UP000324800">
    <property type="component" value="Unassembled WGS sequence"/>
</dbReference>
<organism evidence="2 3">
    <name type="scientific">Streblomastix strix</name>
    <dbReference type="NCBI Taxonomy" id="222440"/>
    <lineage>
        <taxon>Eukaryota</taxon>
        <taxon>Metamonada</taxon>
        <taxon>Preaxostyla</taxon>
        <taxon>Oxymonadida</taxon>
        <taxon>Streblomastigidae</taxon>
        <taxon>Streblomastix</taxon>
    </lineage>
</organism>
<evidence type="ECO:0000256" key="1">
    <source>
        <dbReference type="SAM" id="Coils"/>
    </source>
</evidence>